<dbReference type="PANTHER" id="PTHR46825:SF9">
    <property type="entry name" value="BETA-LACTAMASE-RELATED DOMAIN-CONTAINING PROTEIN"/>
    <property type="match status" value="1"/>
</dbReference>
<evidence type="ECO:0000313" key="2">
    <source>
        <dbReference type="EMBL" id="PQM26396.1"/>
    </source>
</evidence>
<keyword evidence="3" id="KW-1185">Reference proteome</keyword>
<dbReference type="Pfam" id="PF00144">
    <property type="entry name" value="Beta-lactamase"/>
    <property type="match status" value="1"/>
</dbReference>
<dbReference type="InterPro" id="IPR001466">
    <property type="entry name" value="Beta-lactam-related"/>
</dbReference>
<comment type="caution">
    <text evidence="2">The sequence shown here is derived from an EMBL/GenBank/DDBJ whole genome shotgun (WGS) entry which is preliminary data.</text>
</comment>
<dbReference type="AlphaFoldDB" id="A0A2S8B242"/>
<protein>
    <recommendedName>
        <fullName evidence="1">Beta-lactamase-related domain-containing protein</fullName>
    </recommendedName>
</protein>
<name>A0A2S8B242_9SPHN</name>
<proteinExistence type="predicted"/>
<sequence length="522" mass="55126">MGLGTAMTARARIDPAALNALLVPYDRSDAPGFAVGVALGGIPGYRRGVGMASVELPVVLSPTIRMRIGSTSKHFTALAIMLLAEERRLSIDDSPRKVLPELPGWADAITLRQMMAHTSGMRDSLDLILHAAGPGVAAAPDIHLRTLAALDSVNFAPGTSWSYNNGGYALLAEIVTRVSGQSFADFLRERIFEPIGMNDTRLRPLDTDLVPNSATLHVPLPAGGYTRGVFGVPIGGEGGIVSTVDDMLLWLKHMSDPVVGSRETWQTMRTPMTSHGYGLGLIAGRHRGLAAVHHAGAVVGGSCQMLKLVDHQLDVIVMSNGIGGLDLHNLVDAIIESCIPGLPLPEDVPAEPITGIFHSAKTGRRLALEAIEGKQAIRIDGMTLPARRDSEGRLSVPLVPTDMAVIAQPDGMALAVEEYGRTDILWRVEAPKDAEIDSLVGQYENASAAISAAIAKQGGGSALLTLSHSLGALNYALTAIGPALWEGRATGSLPLAVLIEARDDGLLLTSGRTLRLRFAPRS</sequence>
<feature type="domain" description="Beta-lactamase-related" evidence="1">
    <location>
        <begin position="28"/>
        <end position="323"/>
    </location>
</feature>
<dbReference type="PANTHER" id="PTHR46825">
    <property type="entry name" value="D-ALANYL-D-ALANINE-CARBOXYPEPTIDASE/ENDOPEPTIDASE AMPH"/>
    <property type="match status" value="1"/>
</dbReference>
<gene>
    <name evidence="2" type="ORF">CVO77_15245</name>
</gene>
<evidence type="ECO:0000313" key="3">
    <source>
        <dbReference type="Proteomes" id="UP000238954"/>
    </source>
</evidence>
<reference evidence="3" key="1">
    <citation type="submission" date="2017-11" db="EMBL/GenBank/DDBJ databases">
        <title>The complete genome sequence of Sphingopyxis pomeranensis sp. nov. strain WS5A3p.</title>
        <authorList>
            <person name="Kaminski M.A."/>
        </authorList>
    </citation>
    <scope>NUCLEOTIDE SEQUENCE [LARGE SCALE GENOMIC DNA]</scope>
    <source>
        <strain evidence="3">WS5A3p</strain>
    </source>
</reference>
<dbReference type="InterPro" id="IPR012338">
    <property type="entry name" value="Beta-lactam/transpept-like"/>
</dbReference>
<dbReference type="EMBL" id="PHFW01000003">
    <property type="protein sequence ID" value="PQM26396.1"/>
    <property type="molecule type" value="Genomic_DNA"/>
</dbReference>
<dbReference type="SUPFAM" id="SSF56601">
    <property type="entry name" value="beta-lactamase/transpeptidase-like"/>
    <property type="match status" value="1"/>
</dbReference>
<accession>A0A2S8B242</accession>
<dbReference type="Gene3D" id="3.40.710.10">
    <property type="entry name" value="DD-peptidase/beta-lactamase superfamily"/>
    <property type="match status" value="1"/>
</dbReference>
<dbReference type="Proteomes" id="UP000238954">
    <property type="component" value="Chromosome"/>
</dbReference>
<organism evidence="2 3">
    <name type="scientific">Sphingopyxis lindanitolerans</name>
    <dbReference type="NCBI Taxonomy" id="2054227"/>
    <lineage>
        <taxon>Bacteria</taxon>
        <taxon>Pseudomonadati</taxon>
        <taxon>Pseudomonadota</taxon>
        <taxon>Alphaproteobacteria</taxon>
        <taxon>Sphingomonadales</taxon>
        <taxon>Sphingomonadaceae</taxon>
        <taxon>Sphingopyxis</taxon>
    </lineage>
</organism>
<evidence type="ECO:0000259" key="1">
    <source>
        <dbReference type="Pfam" id="PF00144"/>
    </source>
</evidence>
<dbReference type="InterPro" id="IPR050491">
    <property type="entry name" value="AmpC-like"/>
</dbReference>